<feature type="region of interest" description="Disordered" evidence="1">
    <location>
        <begin position="195"/>
        <end position="253"/>
    </location>
</feature>
<protein>
    <recommendedName>
        <fullName evidence="4">TonB family C-terminal domain-containing protein</fullName>
    </recommendedName>
</protein>
<dbReference type="AlphaFoldDB" id="A0A1I1SY50"/>
<dbReference type="STRING" id="54.SAMN02745121_00361"/>
<dbReference type="EMBL" id="FOMX01000002">
    <property type="protein sequence ID" value="SFD51336.1"/>
    <property type="molecule type" value="Genomic_DNA"/>
</dbReference>
<dbReference type="InterPro" id="IPR049806">
    <property type="entry name" value="MasK-like_C"/>
</dbReference>
<evidence type="ECO:0000256" key="1">
    <source>
        <dbReference type="SAM" id="MobiDB-lite"/>
    </source>
</evidence>
<evidence type="ECO:0000313" key="2">
    <source>
        <dbReference type="EMBL" id="SFD51336.1"/>
    </source>
</evidence>
<accession>A0A1I1SY50</accession>
<reference evidence="3" key="1">
    <citation type="submission" date="2016-10" db="EMBL/GenBank/DDBJ databases">
        <authorList>
            <person name="Varghese N."/>
            <person name="Submissions S."/>
        </authorList>
    </citation>
    <scope>NUCLEOTIDE SEQUENCE [LARGE SCALE GENOMIC DNA]</scope>
    <source>
        <strain evidence="3">ATCC 25963</strain>
    </source>
</reference>
<organism evidence="2 3">
    <name type="scientific">Nannocystis exedens</name>
    <dbReference type="NCBI Taxonomy" id="54"/>
    <lineage>
        <taxon>Bacteria</taxon>
        <taxon>Pseudomonadati</taxon>
        <taxon>Myxococcota</taxon>
        <taxon>Polyangia</taxon>
        <taxon>Nannocystales</taxon>
        <taxon>Nannocystaceae</taxon>
        <taxon>Nannocystis</taxon>
    </lineage>
</organism>
<dbReference type="NCBIfam" id="NF033768">
    <property type="entry name" value="myxo_SS_tail"/>
    <property type="match status" value="1"/>
</dbReference>
<evidence type="ECO:0000313" key="3">
    <source>
        <dbReference type="Proteomes" id="UP000199400"/>
    </source>
</evidence>
<proteinExistence type="predicted"/>
<sequence length="461" mass="48763">MRRASDRELRERGDVQAPVTERARPLVVEVVARQGATIVDVTVVDGRARAYRVGEGPRAQTTVAVTGADAEGCWTLVALGGDSPRLHVPAAATGELRASATEARPLVAGETVELANGTCAIVQVGPLTFELRAGPPEPAVKWRPVFEWPLWLAQAASLALFLTLALLIRIYGPTAEPPRWDDPELQERLIRYTAELPPKPSEPGAPSERASEGPGAPIARAPRPTPVESPSRATPDAPTVTGSRGQDPEDRSREAGFLGLAEFDRILREYTASLDASIRHYAPSPASDSAWAAATRTVPRAIAGLGLGDTIRGGGGVAEAVVDLDLGDLLAGLAAKRKRGLPGTGRKEAAFTKAAVPEVRETPRQRVEWTAAVGQDLIRGVIRRHTPEVRQCFRDGPATGKVEVAFTIGSGGKVRAASIESSTVDHAGVQRCITATVKSWTFPTIVAAAGDVAVRYPFSVG</sequence>
<name>A0A1I1SY50_9BACT</name>
<feature type="compositionally biased region" description="Low complexity" evidence="1">
    <location>
        <begin position="213"/>
        <end position="222"/>
    </location>
</feature>
<gene>
    <name evidence="2" type="ORF">SAMN02745121_00361</name>
</gene>
<keyword evidence="3" id="KW-1185">Reference proteome</keyword>
<evidence type="ECO:0008006" key="4">
    <source>
        <dbReference type="Google" id="ProtNLM"/>
    </source>
</evidence>
<dbReference type="Proteomes" id="UP000199400">
    <property type="component" value="Unassembled WGS sequence"/>
</dbReference>